<reference evidence="3" key="1">
    <citation type="journal article" date="2019" name="Int. J. Syst. Evol. Microbiol.">
        <title>The Global Catalogue of Microorganisms (GCM) 10K type strain sequencing project: providing services to taxonomists for standard genome sequencing and annotation.</title>
        <authorList>
            <consortium name="The Broad Institute Genomics Platform"/>
            <consortium name="The Broad Institute Genome Sequencing Center for Infectious Disease"/>
            <person name="Wu L."/>
            <person name="Ma J."/>
        </authorList>
    </citation>
    <scope>NUCLEOTIDE SEQUENCE [LARGE SCALE GENOMIC DNA]</scope>
    <source>
        <strain evidence="3">KCTC 42866</strain>
    </source>
</reference>
<evidence type="ECO:0000313" key="2">
    <source>
        <dbReference type="EMBL" id="MFD2582793.1"/>
    </source>
</evidence>
<keyword evidence="2" id="KW-0675">Receptor</keyword>
<proteinExistence type="predicted"/>
<dbReference type="InterPro" id="IPR035897">
    <property type="entry name" value="Toll_tir_struct_dom_sf"/>
</dbReference>
<dbReference type="SUPFAM" id="SSF52200">
    <property type="entry name" value="Toll/Interleukin receptor TIR domain"/>
    <property type="match status" value="1"/>
</dbReference>
<dbReference type="RefSeq" id="WP_379078215.1">
    <property type="nucleotide sequence ID" value="NZ_JBHULL010000008.1"/>
</dbReference>
<evidence type="ECO:0000313" key="3">
    <source>
        <dbReference type="Proteomes" id="UP001597461"/>
    </source>
</evidence>
<feature type="domain" description="TIR" evidence="1">
    <location>
        <begin position="3"/>
        <end position="148"/>
    </location>
</feature>
<keyword evidence="3" id="KW-1185">Reference proteome</keyword>
<dbReference type="PROSITE" id="PS50104">
    <property type="entry name" value="TIR"/>
    <property type="match status" value="1"/>
</dbReference>
<protein>
    <submittedName>
        <fullName evidence="2">Toll/interleukin-1 receptor domain-containing protein</fullName>
    </submittedName>
</protein>
<dbReference type="EMBL" id="JBHULL010000008">
    <property type="protein sequence ID" value="MFD2582793.1"/>
    <property type="molecule type" value="Genomic_DNA"/>
</dbReference>
<dbReference type="Pfam" id="PF13676">
    <property type="entry name" value="TIR_2"/>
    <property type="match status" value="1"/>
</dbReference>
<accession>A0ABW5MJ17</accession>
<organism evidence="2 3">
    <name type="scientific">Pedobacter vanadiisoli</name>
    <dbReference type="NCBI Taxonomy" id="1761975"/>
    <lineage>
        <taxon>Bacteria</taxon>
        <taxon>Pseudomonadati</taxon>
        <taxon>Bacteroidota</taxon>
        <taxon>Sphingobacteriia</taxon>
        <taxon>Sphingobacteriales</taxon>
        <taxon>Sphingobacteriaceae</taxon>
        <taxon>Pedobacter</taxon>
    </lineage>
</organism>
<dbReference type="InterPro" id="IPR000157">
    <property type="entry name" value="TIR_dom"/>
</dbReference>
<dbReference type="Proteomes" id="UP001597461">
    <property type="component" value="Unassembled WGS sequence"/>
</dbReference>
<sequence>MADPIKIFISYGHTDTTLYIPDSLKAEFDEIVREFNEFDIQLTLDTYFLKSGDKWDERIKCEIESAQVVLFLISEKFHQSEYIKHKEFEVAIKRKDLFILHDKIFECDNYDALRSFQAISLYNRPWFPMKESEFEMDKQNRAQIRLIANTLYNVIKSEFKDKKAKQIVTAKIAPDLLKTKINRDREFGSFKNMINGLPIRNCNIFFYEGNKYDRPQYFNYRLDKEALGNNSSYMSATKDDYIDLYALSSYHNEQHLLANFIAEIKRLFCLVDPVSHNYNDSREIINGLYELLRSNKISRQIIPFRITSEHLYEDSYLEDFFTILNLFFNHNDPSCAGIFLYFLIRCEEQNAKQTNLFNHLEKRFGVKNCSVLGEIREEHLDRWTELTDQDVLIQDKIKAKAIKNLALINISLPARLGKIEKALEDALNDFN</sequence>
<name>A0ABW5MJ17_9SPHI</name>
<gene>
    <name evidence="2" type="ORF">ACFSR6_09855</name>
</gene>
<dbReference type="Gene3D" id="3.40.50.10140">
    <property type="entry name" value="Toll/interleukin-1 receptor homology (TIR) domain"/>
    <property type="match status" value="1"/>
</dbReference>
<evidence type="ECO:0000259" key="1">
    <source>
        <dbReference type="PROSITE" id="PS50104"/>
    </source>
</evidence>
<comment type="caution">
    <text evidence="2">The sequence shown here is derived from an EMBL/GenBank/DDBJ whole genome shotgun (WGS) entry which is preliminary data.</text>
</comment>